<dbReference type="EMBL" id="JAHRHJ020000004">
    <property type="protein sequence ID" value="KAH9319368.1"/>
    <property type="molecule type" value="Genomic_DNA"/>
</dbReference>
<evidence type="ECO:0000259" key="4">
    <source>
        <dbReference type="Pfam" id="PF23559"/>
    </source>
</evidence>
<dbReference type="InterPro" id="IPR058922">
    <property type="entry name" value="WHD_DRP"/>
</dbReference>
<dbReference type="InterPro" id="IPR002182">
    <property type="entry name" value="NB-ARC"/>
</dbReference>
<dbReference type="FunFam" id="1.10.10.10:FF:000322">
    <property type="entry name" value="Probable disease resistance protein At1g63360"/>
    <property type="match status" value="1"/>
</dbReference>
<dbReference type="SUPFAM" id="SSF52058">
    <property type="entry name" value="L domain-like"/>
    <property type="match status" value="1"/>
</dbReference>
<keyword evidence="6" id="KW-1185">Reference proteome</keyword>
<evidence type="ECO:0008006" key="7">
    <source>
        <dbReference type="Google" id="ProtNLM"/>
    </source>
</evidence>
<keyword evidence="2" id="KW-0611">Plant defense</keyword>
<evidence type="ECO:0000256" key="1">
    <source>
        <dbReference type="ARBA" id="ARBA00022737"/>
    </source>
</evidence>
<keyword evidence="1" id="KW-0677">Repeat</keyword>
<sequence length="398" mass="45189">MKIDEVVNGRVSELQAKQLIYGRLESTRSLIVLDDVWRASREDDLISTLGLPIGNCKIVVTTRSRDVCRNMNAHVYDMKHLSKEESWELFCAFAFSDCDQNLPPHHLEQIAFQIEEECKRLSLAVKTVAASLTGKTLSRDWESKLRELKELSNTDDPIMEILKLSYDSLPAPLRPCFAYFSFFPEDERIDPLYLIYLWIAEGFIEGGGDHVEIGWSYINQLANLCLVETQEEVVDFFFVKSITTCKMHDLLLDLAISISKEGQSAFSVDEAFNKVEGSYCRRILLGKKSIHDEVILCLTSSSGAYSASRLRTLSLSSNYLIENIPAKLFTGMRALRVLRSLGPLILSRDEGSEELLKVEHLVNLINLRELRIGVKHVEDLKRIEEGILAPLVNMRLLS</sequence>
<dbReference type="Pfam" id="PF23559">
    <property type="entry name" value="WHD_DRP"/>
    <property type="match status" value="1"/>
</dbReference>
<dbReference type="PANTHER" id="PTHR23155:SF1205">
    <property type="entry name" value="DISEASE RESISTANCE PROTEIN RPM1"/>
    <property type="match status" value="1"/>
</dbReference>
<protein>
    <recommendedName>
        <fullName evidence="7">NB-ARC domain-containing protein</fullName>
    </recommendedName>
</protein>
<accession>A0AA38LBX0</accession>
<dbReference type="Gene3D" id="1.10.10.10">
    <property type="entry name" value="Winged helix-like DNA-binding domain superfamily/Winged helix DNA-binding domain"/>
    <property type="match status" value="1"/>
</dbReference>
<comment type="caution">
    <text evidence="5">The sequence shown here is derived from an EMBL/GenBank/DDBJ whole genome shotgun (WGS) entry which is preliminary data.</text>
</comment>
<proteinExistence type="predicted"/>
<dbReference type="PANTHER" id="PTHR23155">
    <property type="entry name" value="DISEASE RESISTANCE PROTEIN RP"/>
    <property type="match status" value="1"/>
</dbReference>
<dbReference type="Gene3D" id="1.10.8.430">
    <property type="entry name" value="Helical domain of apoptotic protease-activating factors"/>
    <property type="match status" value="1"/>
</dbReference>
<evidence type="ECO:0000313" key="6">
    <source>
        <dbReference type="Proteomes" id="UP000824469"/>
    </source>
</evidence>
<dbReference type="OMA" id="SITTCKM"/>
<dbReference type="GO" id="GO:0043531">
    <property type="term" value="F:ADP binding"/>
    <property type="evidence" value="ECO:0007669"/>
    <property type="project" value="InterPro"/>
</dbReference>
<feature type="domain" description="NB-ARC" evidence="3">
    <location>
        <begin position="12"/>
        <end position="96"/>
    </location>
</feature>
<dbReference type="SUPFAM" id="SSF52540">
    <property type="entry name" value="P-loop containing nucleoside triphosphate hydrolases"/>
    <property type="match status" value="1"/>
</dbReference>
<evidence type="ECO:0000259" key="3">
    <source>
        <dbReference type="Pfam" id="PF00931"/>
    </source>
</evidence>
<dbReference type="GO" id="GO:0098542">
    <property type="term" value="P:defense response to other organism"/>
    <property type="evidence" value="ECO:0007669"/>
    <property type="project" value="TreeGrafter"/>
</dbReference>
<dbReference type="Pfam" id="PF00931">
    <property type="entry name" value="NB-ARC"/>
    <property type="match status" value="1"/>
</dbReference>
<dbReference type="InterPro" id="IPR042197">
    <property type="entry name" value="Apaf_helical"/>
</dbReference>
<dbReference type="Proteomes" id="UP000824469">
    <property type="component" value="Unassembled WGS sequence"/>
</dbReference>
<dbReference type="InterPro" id="IPR036388">
    <property type="entry name" value="WH-like_DNA-bd_sf"/>
</dbReference>
<name>A0AA38LBX0_TAXCH</name>
<reference evidence="5 6" key="1">
    <citation type="journal article" date="2021" name="Nat. Plants">
        <title>The Taxus genome provides insights into paclitaxel biosynthesis.</title>
        <authorList>
            <person name="Xiong X."/>
            <person name="Gou J."/>
            <person name="Liao Q."/>
            <person name="Li Y."/>
            <person name="Zhou Q."/>
            <person name="Bi G."/>
            <person name="Li C."/>
            <person name="Du R."/>
            <person name="Wang X."/>
            <person name="Sun T."/>
            <person name="Guo L."/>
            <person name="Liang H."/>
            <person name="Lu P."/>
            <person name="Wu Y."/>
            <person name="Zhang Z."/>
            <person name="Ro D.K."/>
            <person name="Shang Y."/>
            <person name="Huang S."/>
            <person name="Yan J."/>
        </authorList>
    </citation>
    <scope>NUCLEOTIDE SEQUENCE [LARGE SCALE GENOMIC DNA]</scope>
    <source>
        <strain evidence="5">Ta-2019</strain>
    </source>
</reference>
<dbReference type="InterPro" id="IPR027417">
    <property type="entry name" value="P-loop_NTPase"/>
</dbReference>
<gene>
    <name evidence="5" type="ORF">KI387_021137</name>
</gene>
<feature type="domain" description="Disease resistance protein winged helix" evidence="4">
    <location>
        <begin position="183"/>
        <end position="255"/>
    </location>
</feature>
<organism evidence="5 6">
    <name type="scientific">Taxus chinensis</name>
    <name type="common">Chinese yew</name>
    <name type="synonym">Taxus wallichiana var. chinensis</name>
    <dbReference type="NCBI Taxonomy" id="29808"/>
    <lineage>
        <taxon>Eukaryota</taxon>
        <taxon>Viridiplantae</taxon>
        <taxon>Streptophyta</taxon>
        <taxon>Embryophyta</taxon>
        <taxon>Tracheophyta</taxon>
        <taxon>Spermatophyta</taxon>
        <taxon>Pinopsida</taxon>
        <taxon>Pinidae</taxon>
        <taxon>Conifers II</taxon>
        <taxon>Cupressales</taxon>
        <taxon>Taxaceae</taxon>
        <taxon>Taxus</taxon>
    </lineage>
</organism>
<dbReference type="AlphaFoldDB" id="A0AA38LBX0"/>
<dbReference type="Gene3D" id="3.40.50.300">
    <property type="entry name" value="P-loop containing nucleotide triphosphate hydrolases"/>
    <property type="match status" value="1"/>
</dbReference>
<evidence type="ECO:0000313" key="5">
    <source>
        <dbReference type="EMBL" id="KAH9319368.1"/>
    </source>
</evidence>
<evidence type="ECO:0000256" key="2">
    <source>
        <dbReference type="ARBA" id="ARBA00022821"/>
    </source>
</evidence>
<dbReference type="InterPro" id="IPR044974">
    <property type="entry name" value="Disease_R_plants"/>
</dbReference>
<dbReference type="PRINTS" id="PR00364">
    <property type="entry name" value="DISEASERSIST"/>
</dbReference>